<dbReference type="InterPro" id="IPR050951">
    <property type="entry name" value="Retrovirus_Pol_polyprotein"/>
</dbReference>
<feature type="compositionally biased region" description="Basic and acidic residues" evidence="8">
    <location>
        <begin position="77"/>
        <end position="86"/>
    </location>
</feature>
<feature type="region of interest" description="Disordered" evidence="8">
    <location>
        <begin position="367"/>
        <end position="407"/>
    </location>
</feature>
<evidence type="ECO:0000313" key="11">
    <source>
        <dbReference type="Proteomes" id="UP001558713"/>
    </source>
</evidence>
<evidence type="ECO:0000256" key="8">
    <source>
        <dbReference type="SAM" id="MobiDB-lite"/>
    </source>
</evidence>
<dbReference type="FunFam" id="3.30.70.270:FF:000020">
    <property type="entry name" value="Transposon Tf2-6 polyprotein-like Protein"/>
    <property type="match status" value="1"/>
</dbReference>
<feature type="compositionally biased region" description="Basic and acidic residues" evidence="8">
    <location>
        <begin position="548"/>
        <end position="559"/>
    </location>
</feature>
<dbReference type="Gene3D" id="3.30.70.270">
    <property type="match status" value="2"/>
</dbReference>
<dbReference type="InterPro" id="IPR041588">
    <property type="entry name" value="Integrase_H2C2"/>
</dbReference>
<dbReference type="InterPro" id="IPR021109">
    <property type="entry name" value="Peptidase_aspartic_dom_sf"/>
</dbReference>
<dbReference type="CDD" id="cd01647">
    <property type="entry name" value="RT_LTR"/>
    <property type="match status" value="1"/>
</dbReference>
<organism evidence="10 11">
    <name type="scientific">Cardamine amara subsp. amara</name>
    <dbReference type="NCBI Taxonomy" id="228776"/>
    <lineage>
        <taxon>Eukaryota</taxon>
        <taxon>Viridiplantae</taxon>
        <taxon>Streptophyta</taxon>
        <taxon>Embryophyta</taxon>
        <taxon>Tracheophyta</taxon>
        <taxon>Spermatophyta</taxon>
        <taxon>Magnoliopsida</taxon>
        <taxon>eudicotyledons</taxon>
        <taxon>Gunneridae</taxon>
        <taxon>Pentapetalae</taxon>
        <taxon>rosids</taxon>
        <taxon>malvids</taxon>
        <taxon>Brassicales</taxon>
        <taxon>Brassicaceae</taxon>
        <taxon>Cardamineae</taxon>
        <taxon>Cardamine</taxon>
    </lineage>
</organism>
<keyword evidence="5" id="KW-0255">Endonuclease</keyword>
<evidence type="ECO:0000256" key="6">
    <source>
        <dbReference type="ARBA" id="ARBA00022801"/>
    </source>
</evidence>
<keyword evidence="4" id="KW-0540">Nuclease</keyword>
<dbReference type="PANTHER" id="PTHR37984">
    <property type="entry name" value="PROTEIN CBG26694"/>
    <property type="match status" value="1"/>
</dbReference>
<evidence type="ECO:0000256" key="5">
    <source>
        <dbReference type="ARBA" id="ARBA00022759"/>
    </source>
</evidence>
<dbReference type="SUPFAM" id="SSF56672">
    <property type="entry name" value="DNA/RNA polymerases"/>
    <property type="match status" value="1"/>
</dbReference>
<dbReference type="SUPFAM" id="SSF53098">
    <property type="entry name" value="Ribonuclease H-like"/>
    <property type="match status" value="1"/>
</dbReference>
<feature type="region of interest" description="Disordered" evidence="8">
    <location>
        <begin position="548"/>
        <end position="618"/>
    </location>
</feature>
<feature type="domain" description="Integrase catalytic" evidence="9">
    <location>
        <begin position="1575"/>
        <end position="1742"/>
    </location>
</feature>
<dbReference type="PROSITE" id="PS50994">
    <property type="entry name" value="INTEGRASE"/>
    <property type="match status" value="1"/>
</dbReference>
<dbReference type="InterPro" id="IPR005162">
    <property type="entry name" value="Retrotrans_gag_dom"/>
</dbReference>
<sequence>MTERVTRSKRSGRLITLTNRELRDLERANRQQRLNPVIMDNQDEENLAAGNEQGNENVAAELQRLQQQMAQMQQRQRRQEQQREQQRAIGDMDNPHAFYRNRAAIVPPAVERQDFEIKPQMISLVKQHLFHGLPAEIPMDHIENFEEICSTTRSNGVSPDFLKCKLFPFSLADKASRWLKSLPPGSITNWDQCRSAFLDHFYTKTKTAALRNKLSSFQQHSGEPFCEACERFKEYRRECPHHGFTDENLLGIFYDGVDWDYRNALNAASNGDFMTKTKEGAYELIENLAASSNSKSQEYDRSKKTGGMDTQKIDELTAKVNLLLKGNQRTVHFVDENGEALSQEFGEEEDADQLEVSYVNGQGYVQNRGFNQNYRNHPNLSYRSTNVENPKDQVYPQQSGNQYQQPSNVSFQKNFSQGFQGKPYVPHQTQNRFQGGNQQGQQFTNFQASTSSGNNPQDELKDMMKQLMLNQQKSANEINLKVDTMYSDLNSKYEAVCTHLKQVDTQIAQNAEAIKRPQGVLPGKPETNPRKEFVNAVELRSGRVLQTAEKEKSCKDPVIEHQLPTPAQNRADAHEKTQPDGELIPESDEPQPDAPAEKVRTRVYNPPVPYPVPPRKSQKDLEEAKCKEMLQDLSVKLPLVDAIQMIPAMKKYLKGLIVGKVSTEKNVMVVSKDCSAVLQNKMIKKLEDPGKFVLSVTIGAEIFAGSLCDLGSSVNLMPYSVARRLGFTKFKSTKISLIFADRSVKLPVGTLEDLYVKIGNTFIPADFVVLELDEEPKDPLILGRPFLRTAGALVDVRDDTIHLRLGDITMTFVMNRTFKKPMLDGQTFTVENDEEDCDEVAEEILANDPLEIALTRAEGEHGFLSEDTAGFAKMLDSSQRVKKMLACMNLEVEEKIISRASDEAIALEGAPAPKNLVNDPWSELKAPKLELKTLPAGLRYAFLGRNSTYPVIVNSDLNNVEVALLLCELRKYRKAIGYSLDDITGISPDLCMHRIHLEDESMTSVEHQRRLNPNLKDVVKKEIMKLLEAGVIYAISDSNWISPVHVVPKKGGITVVENDKNELIPTRIVTGHRMCIDYRKLNAATRKDHFPLPFIDQMLERLANHPYYCFLDGFSGLFQIPIHPDDQEKTTFTCPYGTYAYRRMPFGLCNAPATFQRVLKRCEEKHLVLNWEKCHFMVRDGIVLGHRISEKGIEVDKAKIDVMMSLLPPNSVKGVRSFLGHAGFYRRFIKDFSKIVRPLTQLLCKEVKFEFDNACLEAFHTIKGALISAPIVQPPDWSLPFEVMTDASDYAVGAVLGQRKDKKLHVIYYASRTLDEAQCRYATTEKELLAVVFAFEKFRSYLVGSKVIVYTDHAALKYLLTKKDAKPRLLRWILLLQEFDLEIKDKKGIENGVADHLSRMKIDDEVPLDDSLPDEHVYSVYSCEVVEHPLTSEQPLGTEAPTQGQLCSLVSTGGTKTFPWFGEIANYLAAEKEPEHFFGNKKRKFLREIRRYFWDEPYLYKNCSDGIFRRCVSDEEIPGILFHCHGSSYAGHFATFKTVSKVLQAGFWWPTMFKDAHTFISKCDTCQRQGNISKRNEMPQNFILEVEVFDVWGIDFMGPFPSSYGNQYILVAVDYVSKWVEALATPTNDARVVVKMFKSVIFPRFGVPRVVISDGGSHFINKVFDNLLKKNGVKHKVATPYHPQTSGQVEISNREIKSILQKTVSTTRKDWATKLDDALWAYRTAYKTPLGTTPFHLVYGKSCHLPVELEYKAAWAVKQLNFDAKSAFDRRTIQLHELEEIRHMAYENSRIYKERTKAYHDKRIVTRNFAPNDQVLLYNSRLKLFPGKLRSRWSGPFVIKEVRPYGAVVLLDATGTEFVVNGQRLNPYLAESAIAEGESVPLGDAPQA</sequence>
<dbReference type="PANTHER" id="PTHR37984:SF5">
    <property type="entry name" value="PROTEIN NYNRIN-LIKE"/>
    <property type="match status" value="1"/>
</dbReference>
<dbReference type="Gene3D" id="2.40.70.10">
    <property type="entry name" value="Acid Proteases"/>
    <property type="match status" value="1"/>
</dbReference>
<dbReference type="Pfam" id="PF03732">
    <property type="entry name" value="Retrotrans_gag"/>
    <property type="match status" value="1"/>
</dbReference>
<dbReference type="InterPro" id="IPR000477">
    <property type="entry name" value="RT_dom"/>
</dbReference>
<dbReference type="Proteomes" id="UP001558713">
    <property type="component" value="Unassembled WGS sequence"/>
</dbReference>
<evidence type="ECO:0000256" key="1">
    <source>
        <dbReference type="ARBA" id="ARBA00012493"/>
    </source>
</evidence>
<gene>
    <name evidence="10" type="ORF">V5N11_004334</name>
</gene>
<name>A0ABD1BWT2_CARAN</name>
<dbReference type="Gene3D" id="3.30.420.10">
    <property type="entry name" value="Ribonuclease H-like superfamily/Ribonuclease H"/>
    <property type="match status" value="1"/>
</dbReference>
<dbReference type="InterPro" id="IPR012337">
    <property type="entry name" value="RNaseH-like_sf"/>
</dbReference>
<dbReference type="InterPro" id="IPR043502">
    <property type="entry name" value="DNA/RNA_pol_sf"/>
</dbReference>
<dbReference type="GO" id="GO:0016787">
    <property type="term" value="F:hydrolase activity"/>
    <property type="evidence" value="ECO:0007669"/>
    <property type="project" value="UniProtKB-KW"/>
</dbReference>
<dbReference type="EMBL" id="JBANAX010000122">
    <property type="protein sequence ID" value="KAL1221655.1"/>
    <property type="molecule type" value="Genomic_DNA"/>
</dbReference>
<dbReference type="Pfam" id="PF17917">
    <property type="entry name" value="RT_RNaseH"/>
    <property type="match status" value="1"/>
</dbReference>
<dbReference type="Pfam" id="PF00665">
    <property type="entry name" value="rve"/>
    <property type="match status" value="1"/>
</dbReference>
<accession>A0ABD1BWT2</accession>
<feature type="compositionally biased region" description="Polar residues" evidence="8">
    <location>
        <begin position="367"/>
        <end position="388"/>
    </location>
</feature>
<evidence type="ECO:0000313" key="10">
    <source>
        <dbReference type="EMBL" id="KAL1221655.1"/>
    </source>
</evidence>
<evidence type="ECO:0000256" key="7">
    <source>
        <dbReference type="ARBA" id="ARBA00022918"/>
    </source>
</evidence>
<keyword evidence="6" id="KW-0378">Hydrolase</keyword>
<dbReference type="InterPro" id="IPR036397">
    <property type="entry name" value="RNaseH_sf"/>
</dbReference>
<comment type="caution">
    <text evidence="10">The sequence shown here is derived from an EMBL/GenBank/DDBJ whole genome shotgun (WGS) entry which is preliminary data.</text>
</comment>
<dbReference type="Pfam" id="PF17921">
    <property type="entry name" value="Integrase_H2C2"/>
    <property type="match status" value="1"/>
</dbReference>
<dbReference type="InterPro" id="IPR041373">
    <property type="entry name" value="RT_RNaseH"/>
</dbReference>
<feature type="compositionally biased region" description="Polar residues" evidence="8">
    <location>
        <begin position="395"/>
        <end position="407"/>
    </location>
</feature>
<dbReference type="GO" id="GO:0003964">
    <property type="term" value="F:RNA-directed DNA polymerase activity"/>
    <property type="evidence" value="ECO:0007669"/>
    <property type="project" value="UniProtKB-KW"/>
</dbReference>
<dbReference type="Gene3D" id="1.10.340.70">
    <property type="match status" value="1"/>
</dbReference>
<reference evidence="10 11" key="1">
    <citation type="submission" date="2024-04" db="EMBL/GenBank/DDBJ databases">
        <title>Genome assembly C_amara_ONT_v2.</title>
        <authorList>
            <person name="Yant L."/>
            <person name="Moore C."/>
            <person name="Slenker M."/>
        </authorList>
    </citation>
    <scope>NUCLEOTIDE SEQUENCE [LARGE SCALE GENOMIC DNA]</scope>
    <source>
        <tissue evidence="10">Leaf</tissue>
    </source>
</reference>
<dbReference type="CDD" id="cd09274">
    <property type="entry name" value="RNase_HI_RT_Ty3"/>
    <property type="match status" value="1"/>
</dbReference>
<keyword evidence="7" id="KW-0695">RNA-directed DNA polymerase</keyword>
<dbReference type="EC" id="2.7.7.49" evidence="1"/>
<protein>
    <recommendedName>
        <fullName evidence="1">RNA-directed DNA polymerase</fullName>
        <ecNumber evidence="1">2.7.7.49</ecNumber>
    </recommendedName>
</protein>
<proteinExistence type="predicted"/>
<keyword evidence="11" id="KW-1185">Reference proteome</keyword>
<evidence type="ECO:0000256" key="4">
    <source>
        <dbReference type="ARBA" id="ARBA00022722"/>
    </source>
</evidence>
<dbReference type="Pfam" id="PF00078">
    <property type="entry name" value="RVT_1"/>
    <property type="match status" value="1"/>
</dbReference>
<dbReference type="CDD" id="cd00303">
    <property type="entry name" value="retropepsin_like"/>
    <property type="match status" value="1"/>
</dbReference>
<dbReference type="Gene3D" id="3.10.10.10">
    <property type="entry name" value="HIV Type 1 Reverse Transcriptase, subunit A, domain 1"/>
    <property type="match status" value="1"/>
</dbReference>
<keyword evidence="3" id="KW-0548">Nucleotidyltransferase</keyword>
<evidence type="ECO:0000256" key="2">
    <source>
        <dbReference type="ARBA" id="ARBA00022679"/>
    </source>
</evidence>
<dbReference type="FunFam" id="3.10.20.370:FF:000001">
    <property type="entry name" value="Retrovirus-related Pol polyprotein from transposon 17.6-like protein"/>
    <property type="match status" value="1"/>
</dbReference>
<dbReference type="InterPro" id="IPR001584">
    <property type="entry name" value="Integrase_cat-core"/>
</dbReference>
<evidence type="ECO:0000256" key="3">
    <source>
        <dbReference type="ARBA" id="ARBA00022695"/>
    </source>
</evidence>
<evidence type="ECO:0000259" key="9">
    <source>
        <dbReference type="PROSITE" id="PS50994"/>
    </source>
</evidence>
<dbReference type="GO" id="GO:0004519">
    <property type="term" value="F:endonuclease activity"/>
    <property type="evidence" value="ECO:0007669"/>
    <property type="project" value="UniProtKB-KW"/>
</dbReference>
<dbReference type="InterPro" id="IPR043128">
    <property type="entry name" value="Rev_trsase/Diguanyl_cyclase"/>
</dbReference>
<feature type="region of interest" description="Disordered" evidence="8">
    <location>
        <begin position="68"/>
        <end position="87"/>
    </location>
</feature>
<keyword evidence="2" id="KW-0808">Transferase</keyword>